<dbReference type="AlphaFoldDB" id="A0A811N0J6"/>
<evidence type="ECO:0000313" key="2">
    <source>
        <dbReference type="EMBL" id="CAD6212951.1"/>
    </source>
</evidence>
<feature type="chain" id="PRO_5032845265" evidence="1">
    <location>
        <begin position="22"/>
        <end position="204"/>
    </location>
</feature>
<organism evidence="2 3">
    <name type="scientific">Miscanthus lutarioriparius</name>
    <dbReference type="NCBI Taxonomy" id="422564"/>
    <lineage>
        <taxon>Eukaryota</taxon>
        <taxon>Viridiplantae</taxon>
        <taxon>Streptophyta</taxon>
        <taxon>Embryophyta</taxon>
        <taxon>Tracheophyta</taxon>
        <taxon>Spermatophyta</taxon>
        <taxon>Magnoliopsida</taxon>
        <taxon>Liliopsida</taxon>
        <taxon>Poales</taxon>
        <taxon>Poaceae</taxon>
        <taxon>PACMAD clade</taxon>
        <taxon>Panicoideae</taxon>
        <taxon>Andropogonodae</taxon>
        <taxon>Andropogoneae</taxon>
        <taxon>Saccharinae</taxon>
        <taxon>Miscanthus</taxon>
    </lineage>
</organism>
<gene>
    <name evidence="2" type="ORF">NCGR_LOCUS8671</name>
</gene>
<name>A0A811N0J6_9POAL</name>
<keyword evidence="1" id="KW-0732">Signal</keyword>
<dbReference type="Proteomes" id="UP000604825">
    <property type="component" value="Unassembled WGS sequence"/>
</dbReference>
<sequence length="204" mass="21960">MPRRRLRVWMRRLPLMAAACADLVRRGTHGVLSPGGTASAPEDAADGFPGGCVHRSKIETPPQCSAEALAAFPIVNGLRFASSASHSPCTRCALRYEFVTPEPKSSLLIHAQTSAQTGGRVCPSQTDPQARAYYQLSKCGGCVVHEACHSAIVVPSPAGGDDRTQKQQVDMQIYVKCGSKCFYPETAAFYNLDENAIISCLLEF</sequence>
<proteinExistence type="predicted"/>
<evidence type="ECO:0000256" key="1">
    <source>
        <dbReference type="SAM" id="SignalP"/>
    </source>
</evidence>
<accession>A0A811N0J6</accession>
<comment type="caution">
    <text evidence="2">The sequence shown here is derived from an EMBL/GenBank/DDBJ whole genome shotgun (WGS) entry which is preliminary data.</text>
</comment>
<dbReference type="EMBL" id="CAJGYO010000002">
    <property type="protein sequence ID" value="CAD6212951.1"/>
    <property type="molecule type" value="Genomic_DNA"/>
</dbReference>
<protein>
    <submittedName>
        <fullName evidence="2">Uncharacterized protein</fullName>
    </submittedName>
</protein>
<reference evidence="2" key="1">
    <citation type="submission" date="2020-10" db="EMBL/GenBank/DDBJ databases">
        <authorList>
            <person name="Han B."/>
            <person name="Lu T."/>
            <person name="Zhao Q."/>
            <person name="Huang X."/>
            <person name="Zhao Y."/>
        </authorList>
    </citation>
    <scope>NUCLEOTIDE SEQUENCE</scope>
</reference>
<keyword evidence="3" id="KW-1185">Reference proteome</keyword>
<evidence type="ECO:0000313" key="3">
    <source>
        <dbReference type="Proteomes" id="UP000604825"/>
    </source>
</evidence>
<feature type="signal peptide" evidence="1">
    <location>
        <begin position="1"/>
        <end position="21"/>
    </location>
</feature>